<keyword evidence="2" id="KW-0963">Cytoplasm</keyword>
<dbReference type="SUPFAM" id="SSF57997">
    <property type="entry name" value="Tropomyosin"/>
    <property type="match status" value="1"/>
</dbReference>
<keyword evidence="7" id="KW-1185">Reference proteome</keyword>
<reference evidence="6 7" key="1">
    <citation type="journal article" date="2019" name="Commun. Biol.">
        <title>The bagworm genome reveals a unique fibroin gene that provides high tensile strength.</title>
        <authorList>
            <person name="Kono N."/>
            <person name="Nakamura H."/>
            <person name="Ohtoshi R."/>
            <person name="Tomita M."/>
            <person name="Numata K."/>
            <person name="Arakawa K."/>
        </authorList>
    </citation>
    <scope>NUCLEOTIDE SEQUENCE [LARGE SCALE GENOMIC DNA]</scope>
</reference>
<feature type="coiled-coil region" evidence="5">
    <location>
        <begin position="336"/>
        <end position="377"/>
    </location>
</feature>
<comment type="subcellular location">
    <subcellularLocation>
        <location evidence="1">Cytoplasm</location>
        <location evidence="1">Cytoskeleton</location>
        <location evidence="1">Microtubule organizing center</location>
        <location evidence="1">Centrosome</location>
        <location evidence="1">Centriole</location>
    </subcellularLocation>
</comment>
<dbReference type="EMBL" id="BGZK01000103">
    <property type="protein sequence ID" value="GBP19002.1"/>
    <property type="molecule type" value="Genomic_DNA"/>
</dbReference>
<protein>
    <submittedName>
        <fullName evidence="6">Centrosomal protein of 135 kDa</fullName>
    </submittedName>
</protein>
<dbReference type="PANTHER" id="PTHR20544:SF0">
    <property type="entry name" value="NUCLEOPROTEIN TPR_MLP1 DOMAIN-CONTAINING PROTEIN"/>
    <property type="match status" value="1"/>
</dbReference>
<evidence type="ECO:0000256" key="1">
    <source>
        <dbReference type="ARBA" id="ARBA00004114"/>
    </source>
</evidence>
<comment type="caution">
    <text evidence="6">The sequence shown here is derived from an EMBL/GenBank/DDBJ whole genome shotgun (WGS) entry which is preliminary data.</text>
</comment>
<evidence type="ECO:0000256" key="3">
    <source>
        <dbReference type="ARBA" id="ARBA00023212"/>
    </source>
</evidence>
<comment type="similarity">
    <text evidence="4">Belongs to the CEP135/TSGA10 family.</text>
</comment>
<dbReference type="AlphaFoldDB" id="A0A4C1TY68"/>
<feature type="coiled-coil region" evidence="5">
    <location>
        <begin position="409"/>
        <end position="436"/>
    </location>
</feature>
<gene>
    <name evidence="6" type="primary">Cep135</name>
    <name evidence="6" type="ORF">EVAR_78471_1</name>
</gene>
<feature type="coiled-coil region" evidence="5">
    <location>
        <begin position="71"/>
        <end position="130"/>
    </location>
</feature>
<feature type="coiled-coil region" evidence="5">
    <location>
        <begin position="163"/>
        <end position="197"/>
    </location>
</feature>
<evidence type="ECO:0000256" key="2">
    <source>
        <dbReference type="ARBA" id="ARBA00022490"/>
    </source>
</evidence>
<accession>A0A4C1TY68</accession>
<keyword evidence="3" id="KW-0206">Cytoskeleton</keyword>
<evidence type="ECO:0000313" key="7">
    <source>
        <dbReference type="Proteomes" id="UP000299102"/>
    </source>
</evidence>
<dbReference type="OrthoDB" id="10254663at2759"/>
<dbReference type="GO" id="GO:0005814">
    <property type="term" value="C:centriole"/>
    <property type="evidence" value="ECO:0007669"/>
    <property type="project" value="UniProtKB-SubCell"/>
</dbReference>
<organism evidence="6 7">
    <name type="scientific">Eumeta variegata</name>
    <name type="common">Bagworm moth</name>
    <name type="synonym">Eumeta japonica</name>
    <dbReference type="NCBI Taxonomy" id="151549"/>
    <lineage>
        <taxon>Eukaryota</taxon>
        <taxon>Metazoa</taxon>
        <taxon>Ecdysozoa</taxon>
        <taxon>Arthropoda</taxon>
        <taxon>Hexapoda</taxon>
        <taxon>Insecta</taxon>
        <taxon>Pterygota</taxon>
        <taxon>Neoptera</taxon>
        <taxon>Endopterygota</taxon>
        <taxon>Lepidoptera</taxon>
        <taxon>Glossata</taxon>
        <taxon>Ditrysia</taxon>
        <taxon>Tineoidea</taxon>
        <taxon>Psychidae</taxon>
        <taxon>Oiketicinae</taxon>
        <taxon>Eumeta</taxon>
    </lineage>
</organism>
<feature type="coiled-coil region" evidence="5">
    <location>
        <begin position="492"/>
        <end position="702"/>
    </location>
</feature>
<feature type="coiled-coil region" evidence="5">
    <location>
        <begin position="986"/>
        <end position="1020"/>
    </location>
</feature>
<sequence length="1112" mass="130389">MSVEYFNLKRKLEDLGYNNKLPVDAVPLVECITDDLLQTTKSLQHYMELSKGVIHERDSLVLQLEPYKCDNARLLKENNELHKEIINIKEEYLRLTKEHKRKVKYLSDSLLQKEKLISRLQHDLRDLSLRGLCSSTLSSRNKSKRINRDDDQKKFCYCGEDKVIVEDNEITELKSIIQSLEEQNEVYSDEILILKKQVEHRDSEISRLYMKLESEFPVRIVGRNENQIPKIQELLDQLHETEANNELLKKEINTCTKKQHEAMLRALKLADENRNLHEELKKVDSLALEVEEDCNKRLAAMMNEVNLLHSKLEDMITKSSHLEKRLSQKPEDSSKLQNLQEKLNIILKEKDVLKQEIKDLLELNKSLQDKLMRFKSQNTACHDEAINTDYIFSTLCEEKRKCATKDDLRNLLENERKIYEKQMAILQDKLNETTKLFNRHLSTCNDKQPLHDTRFIKDLQRRLCESDQKILMLKKENDDLKANTSAYEHQSKQNYKDIINQLNTENAEVTKENISLSKQLSQCKNVVQMRCSENVGYLRNDIETLKRDLENIKQENQILKRDKKEIDSQLKDATNVIDKLKLDLNFKQKQLEQSEEENCSYRMTNRSGRASAERLKEECDFLREQIKKMQNDVMKEKTLASQIRNIQMETERSSSEMQSELLHIQKQLSLAKESNETLEKKCKDLQSEISSLKSEKLNLIDNLKKVDHDRDKLVIELDQKTETICALEQKLKTQSFEVEKLEKEIVDLKRKMNLFKISEHKLIDTEAQIKFLNGENVRLSQQLDNAIIENKHLQNSLADANGTLKITKIEYDKSRKEVESLKQQLQHYVAEVRRIEELLAHKESERSDMLEKFASLSVEANLLENTNNSLENESASKSVQLQHYVTKIKHLESQLVEKEDLIDRQTAKIASMSCKITVLENEVKLINEEKSMLEKNISYLKKMCVSKEAEKMQYHKEDEPSESELQLYENKIKVLSSTKAGLEVANKEIKESLKTTEKLLSNARQEIIDLKLALQDATSETKMLHDHINTLNMKDSEIQETLTREALESPLLFEEEIQELHQDDELRTRYDTPFSSQREKEYMRSWHTKLYLGLARSVHKMRASSRFIPHLS</sequence>
<dbReference type="PANTHER" id="PTHR20544">
    <property type="entry name" value="CENTROSOMAL PROTEIN CEP135"/>
    <property type="match status" value="1"/>
</dbReference>
<dbReference type="InterPro" id="IPR051877">
    <property type="entry name" value="Centriole_BasalBody_StrucProt"/>
</dbReference>
<feature type="coiled-coil region" evidence="5">
    <location>
        <begin position="231"/>
        <end position="289"/>
    </location>
</feature>
<name>A0A4C1TY68_EUMVA</name>
<dbReference type="STRING" id="151549.A0A4C1TY68"/>
<evidence type="ECO:0000313" key="6">
    <source>
        <dbReference type="EMBL" id="GBP19002.1"/>
    </source>
</evidence>
<feature type="coiled-coil region" evidence="5">
    <location>
        <begin position="731"/>
        <end position="936"/>
    </location>
</feature>
<dbReference type="Proteomes" id="UP000299102">
    <property type="component" value="Unassembled WGS sequence"/>
</dbReference>
<evidence type="ECO:0000256" key="5">
    <source>
        <dbReference type="SAM" id="Coils"/>
    </source>
</evidence>
<evidence type="ECO:0000256" key="4">
    <source>
        <dbReference type="ARBA" id="ARBA00038123"/>
    </source>
</evidence>
<proteinExistence type="inferred from homology"/>
<keyword evidence="5" id="KW-0175">Coiled coil</keyword>